<keyword evidence="2" id="KW-1185">Reference proteome</keyword>
<dbReference type="AlphaFoldDB" id="A0A4C1XAA5"/>
<protein>
    <submittedName>
        <fullName evidence="1">Uncharacterized protein</fullName>
    </submittedName>
</protein>
<proteinExistence type="predicted"/>
<accession>A0A4C1XAA5</accession>
<name>A0A4C1XAA5_EUMVA</name>
<gene>
    <name evidence="1" type="ORF">EVAR_103225_1</name>
</gene>
<dbReference type="Proteomes" id="UP000299102">
    <property type="component" value="Unassembled WGS sequence"/>
</dbReference>
<evidence type="ECO:0000313" key="2">
    <source>
        <dbReference type="Proteomes" id="UP000299102"/>
    </source>
</evidence>
<dbReference type="EMBL" id="BGZK01000757">
    <property type="protein sequence ID" value="GBP59269.1"/>
    <property type="molecule type" value="Genomic_DNA"/>
</dbReference>
<comment type="caution">
    <text evidence="1">The sequence shown here is derived from an EMBL/GenBank/DDBJ whole genome shotgun (WGS) entry which is preliminary data.</text>
</comment>
<evidence type="ECO:0000313" key="1">
    <source>
        <dbReference type="EMBL" id="GBP59269.1"/>
    </source>
</evidence>
<reference evidence="1 2" key="1">
    <citation type="journal article" date="2019" name="Commun. Biol.">
        <title>The bagworm genome reveals a unique fibroin gene that provides high tensile strength.</title>
        <authorList>
            <person name="Kono N."/>
            <person name="Nakamura H."/>
            <person name="Ohtoshi R."/>
            <person name="Tomita M."/>
            <person name="Numata K."/>
            <person name="Arakawa K."/>
        </authorList>
    </citation>
    <scope>NUCLEOTIDE SEQUENCE [LARGE SCALE GENOMIC DNA]</scope>
</reference>
<sequence length="109" mass="12386">MKFACGFQVHAMNSYKNQYSYKYRAVVAWWLRLGLRSESIRFDSEHSPIDLGVCNLSQRKPHDPRLGEKVKLTAADVVTVAVTLVFKTALNSHWPSVEKLSFSSPSDIK</sequence>
<organism evidence="1 2">
    <name type="scientific">Eumeta variegata</name>
    <name type="common">Bagworm moth</name>
    <name type="synonym">Eumeta japonica</name>
    <dbReference type="NCBI Taxonomy" id="151549"/>
    <lineage>
        <taxon>Eukaryota</taxon>
        <taxon>Metazoa</taxon>
        <taxon>Ecdysozoa</taxon>
        <taxon>Arthropoda</taxon>
        <taxon>Hexapoda</taxon>
        <taxon>Insecta</taxon>
        <taxon>Pterygota</taxon>
        <taxon>Neoptera</taxon>
        <taxon>Endopterygota</taxon>
        <taxon>Lepidoptera</taxon>
        <taxon>Glossata</taxon>
        <taxon>Ditrysia</taxon>
        <taxon>Tineoidea</taxon>
        <taxon>Psychidae</taxon>
        <taxon>Oiketicinae</taxon>
        <taxon>Eumeta</taxon>
    </lineage>
</organism>